<evidence type="ECO:0000256" key="1">
    <source>
        <dbReference type="SAM" id="MobiDB-lite"/>
    </source>
</evidence>
<protein>
    <submittedName>
        <fullName evidence="2">Uncharacterized protein</fullName>
    </submittedName>
</protein>
<sequence length="470" mass="52544">MDIRKFFGPPSASKKPGTASVKEPSTTNKNEETKTMGGKPLKSPATVTQKKSKTPPVQNNKKQRQRTSPRKKYNFESDDDVEIVDNPSDEDVIKNSQDSLKEKTKINGSLPKISKTKKNSPKKVQEKNKSNEDDTRCEKVAGKLDQRKKSVASNLNFEDDVIEIESVTSTDSKNSLTNSQNRTTGRETEKIKNGNVKKNKVQNDDKQDTEVRESPRKKITHSKQEEKTSRKHKQISSDDEEDNFKPEIGSDITESEEVIATRRKRGRSSSTKSGKKMSRILDSDSEEDPLHKEKPKAKRKKKDVVTYVEDSDGEKPVTALDKFVIHKPPAKEVKNKKTNVETLKPVNVSDFFGTSSASRSDRVTAVGKRKHEEVKEVDVVDVDLTFDEEMHDDEDFQKTLDQLDGPNVKKVKQSETKEEKHDGAIESGSLSSKLSSKVKSQLSPNKSSPASANSNNNKSLSKSPTCGTLK</sequence>
<feature type="compositionally biased region" description="Basic residues" evidence="1">
    <location>
        <begin position="61"/>
        <end position="72"/>
    </location>
</feature>
<gene>
    <name evidence="2" type="ORF">GSLYS_00022062001</name>
</gene>
<feature type="compositionally biased region" description="Polar residues" evidence="1">
    <location>
        <begin position="45"/>
        <end position="60"/>
    </location>
</feature>
<feature type="region of interest" description="Disordered" evidence="1">
    <location>
        <begin position="393"/>
        <end position="470"/>
    </location>
</feature>
<feature type="compositionally biased region" description="Basic residues" evidence="1">
    <location>
        <begin position="261"/>
        <end position="278"/>
    </location>
</feature>
<accession>A0AAV2ISH7</accession>
<evidence type="ECO:0000313" key="3">
    <source>
        <dbReference type="Proteomes" id="UP001497497"/>
    </source>
</evidence>
<feature type="region of interest" description="Disordered" evidence="1">
    <location>
        <begin position="165"/>
        <end position="312"/>
    </location>
</feature>
<feature type="compositionally biased region" description="Basic and acidic residues" evidence="1">
    <location>
        <begin position="201"/>
        <end position="228"/>
    </location>
</feature>
<feature type="region of interest" description="Disordered" evidence="1">
    <location>
        <begin position="350"/>
        <end position="372"/>
    </location>
</feature>
<feature type="compositionally biased region" description="Polar residues" evidence="1">
    <location>
        <begin position="166"/>
        <end position="183"/>
    </location>
</feature>
<feature type="compositionally biased region" description="Basic and acidic residues" evidence="1">
    <location>
        <begin position="412"/>
        <end position="424"/>
    </location>
</feature>
<dbReference type="Proteomes" id="UP001497497">
    <property type="component" value="Unassembled WGS sequence"/>
</dbReference>
<feature type="non-terminal residue" evidence="2">
    <location>
        <position position="470"/>
    </location>
</feature>
<comment type="caution">
    <text evidence="2">The sequence shown here is derived from an EMBL/GenBank/DDBJ whole genome shotgun (WGS) entry which is preliminary data.</text>
</comment>
<organism evidence="2 3">
    <name type="scientific">Lymnaea stagnalis</name>
    <name type="common">Great pond snail</name>
    <name type="synonym">Helix stagnalis</name>
    <dbReference type="NCBI Taxonomy" id="6523"/>
    <lineage>
        <taxon>Eukaryota</taxon>
        <taxon>Metazoa</taxon>
        <taxon>Spiralia</taxon>
        <taxon>Lophotrochozoa</taxon>
        <taxon>Mollusca</taxon>
        <taxon>Gastropoda</taxon>
        <taxon>Heterobranchia</taxon>
        <taxon>Euthyneura</taxon>
        <taxon>Panpulmonata</taxon>
        <taxon>Hygrophila</taxon>
        <taxon>Lymnaeoidea</taxon>
        <taxon>Lymnaeidae</taxon>
        <taxon>Lymnaea</taxon>
    </lineage>
</organism>
<keyword evidence="3" id="KW-1185">Reference proteome</keyword>
<dbReference type="EMBL" id="CAXITT010001643">
    <property type="protein sequence ID" value="CAL1548745.1"/>
    <property type="molecule type" value="Genomic_DNA"/>
</dbReference>
<feature type="compositionally biased region" description="Basic and acidic residues" evidence="1">
    <location>
        <begin position="123"/>
        <end position="139"/>
    </location>
</feature>
<feature type="compositionally biased region" description="Basic residues" evidence="1">
    <location>
        <begin position="293"/>
        <end position="302"/>
    </location>
</feature>
<feature type="compositionally biased region" description="Acidic residues" evidence="1">
    <location>
        <begin position="76"/>
        <end position="90"/>
    </location>
</feature>
<feature type="compositionally biased region" description="Low complexity" evidence="1">
    <location>
        <begin position="427"/>
        <end position="464"/>
    </location>
</feature>
<proteinExistence type="predicted"/>
<dbReference type="AlphaFoldDB" id="A0AAV2ISH7"/>
<reference evidence="2 3" key="1">
    <citation type="submission" date="2024-04" db="EMBL/GenBank/DDBJ databases">
        <authorList>
            <consortium name="Genoscope - CEA"/>
            <person name="William W."/>
        </authorList>
    </citation>
    <scope>NUCLEOTIDE SEQUENCE [LARGE SCALE GENOMIC DNA]</scope>
</reference>
<evidence type="ECO:0000313" key="2">
    <source>
        <dbReference type="EMBL" id="CAL1548745.1"/>
    </source>
</evidence>
<feature type="region of interest" description="Disordered" evidence="1">
    <location>
        <begin position="1"/>
        <end position="139"/>
    </location>
</feature>
<name>A0AAV2ISH7_LYMST</name>